<evidence type="ECO:0000313" key="5">
    <source>
        <dbReference type="EMBL" id="QIB65572.1"/>
    </source>
</evidence>
<organism evidence="5 6">
    <name type="scientific">Kineobactrum salinum</name>
    <dbReference type="NCBI Taxonomy" id="2708301"/>
    <lineage>
        <taxon>Bacteria</taxon>
        <taxon>Pseudomonadati</taxon>
        <taxon>Pseudomonadota</taxon>
        <taxon>Gammaproteobacteria</taxon>
        <taxon>Cellvibrionales</taxon>
        <taxon>Halieaceae</taxon>
        <taxon>Kineobactrum</taxon>
    </lineage>
</organism>
<dbReference type="PANTHER" id="PTHR38683">
    <property type="entry name" value="CHORISMATE PYRUVATE-LYASE"/>
    <property type="match status" value="1"/>
</dbReference>
<dbReference type="GO" id="GO:0006744">
    <property type="term" value="P:ubiquinone biosynthetic process"/>
    <property type="evidence" value="ECO:0007669"/>
    <property type="project" value="UniProtKB-UniRule"/>
</dbReference>
<name>A0A6C0U0E0_9GAMM</name>
<dbReference type="GO" id="GO:0042866">
    <property type="term" value="P:pyruvate biosynthetic process"/>
    <property type="evidence" value="ECO:0007669"/>
    <property type="project" value="UniProtKB-UniRule"/>
</dbReference>
<evidence type="ECO:0000256" key="3">
    <source>
        <dbReference type="ARBA" id="ARBA00023239"/>
    </source>
</evidence>
<dbReference type="SUPFAM" id="SSF64288">
    <property type="entry name" value="Chorismate lyase-like"/>
    <property type="match status" value="1"/>
</dbReference>
<dbReference type="GO" id="GO:0008813">
    <property type="term" value="F:chorismate lyase activity"/>
    <property type="evidence" value="ECO:0007669"/>
    <property type="project" value="UniProtKB-UniRule"/>
</dbReference>
<dbReference type="Gene3D" id="3.40.1410.10">
    <property type="entry name" value="Chorismate lyase-like"/>
    <property type="match status" value="1"/>
</dbReference>
<gene>
    <name evidence="4" type="primary">ubiC</name>
    <name evidence="5" type="ORF">G3T16_09305</name>
</gene>
<comment type="function">
    <text evidence="4">Removes the pyruvyl group from chorismate, with concomitant aromatization of the ring, to provide 4-hydroxybenzoate (4HB) for the ubiquinone pathway.</text>
</comment>
<dbReference type="AlphaFoldDB" id="A0A6C0U0E0"/>
<dbReference type="Pfam" id="PF04345">
    <property type="entry name" value="Chor_lyase"/>
    <property type="match status" value="1"/>
</dbReference>
<reference evidence="5 6" key="1">
    <citation type="submission" date="2020-02" db="EMBL/GenBank/DDBJ databases">
        <title>Genome sequencing for Kineobactrum sp. M2.</title>
        <authorList>
            <person name="Park S.-J."/>
        </authorList>
    </citation>
    <scope>NUCLEOTIDE SEQUENCE [LARGE SCALE GENOMIC DNA]</scope>
    <source>
        <strain evidence="5 6">M2</strain>
    </source>
</reference>
<proteinExistence type="inferred from homology"/>
<protein>
    <recommendedName>
        <fullName evidence="4">Probable chorismate pyruvate-lyase</fullName>
        <shortName evidence="4">CL</shortName>
        <shortName evidence="4">CPL</shortName>
        <ecNumber evidence="4">4.1.3.40</ecNumber>
    </recommendedName>
</protein>
<comment type="caution">
    <text evidence="4">Lacks conserved residue(s) required for the propagation of feature annotation.</text>
</comment>
<dbReference type="KEGG" id="kim:G3T16_09305"/>
<dbReference type="InterPro" id="IPR007440">
    <property type="entry name" value="Chorismate--pyruvate_lyase"/>
</dbReference>
<comment type="pathway">
    <text evidence="4">Cofactor biosynthesis; ubiquinone biosynthesis.</text>
</comment>
<dbReference type="GO" id="GO:0005829">
    <property type="term" value="C:cytosol"/>
    <property type="evidence" value="ECO:0007669"/>
    <property type="project" value="TreeGrafter"/>
</dbReference>
<evidence type="ECO:0000313" key="6">
    <source>
        <dbReference type="Proteomes" id="UP000477680"/>
    </source>
</evidence>
<keyword evidence="6" id="KW-1185">Reference proteome</keyword>
<dbReference type="PANTHER" id="PTHR38683:SF1">
    <property type="entry name" value="CHORISMATE PYRUVATE-LYASE"/>
    <property type="match status" value="1"/>
</dbReference>
<evidence type="ECO:0000256" key="1">
    <source>
        <dbReference type="ARBA" id="ARBA00022490"/>
    </source>
</evidence>
<evidence type="ECO:0000256" key="2">
    <source>
        <dbReference type="ARBA" id="ARBA00022688"/>
    </source>
</evidence>
<feature type="binding site" evidence="4">
    <location>
        <position position="176"/>
    </location>
    <ligand>
        <name>substrate</name>
    </ligand>
</feature>
<feature type="binding site" evidence="4">
    <location>
        <position position="121"/>
    </location>
    <ligand>
        <name>substrate</name>
    </ligand>
</feature>
<dbReference type="Proteomes" id="UP000477680">
    <property type="component" value="Chromosome"/>
</dbReference>
<dbReference type="EC" id="4.1.3.40" evidence="4"/>
<keyword evidence="4" id="KW-0670">Pyruvate</keyword>
<dbReference type="UniPathway" id="UPA00232"/>
<dbReference type="HAMAP" id="MF_01632">
    <property type="entry name" value="UbiC"/>
    <property type="match status" value="1"/>
</dbReference>
<evidence type="ECO:0000256" key="4">
    <source>
        <dbReference type="HAMAP-Rule" id="MF_01632"/>
    </source>
</evidence>
<feature type="binding site" evidence="4">
    <location>
        <position position="83"/>
    </location>
    <ligand>
        <name>substrate</name>
    </ligand>
</feature>
<keyword evidence="2 4" id="KW-0831">Ubiquinone biosynthesis</keyword>
<keyword evidence="1 4" id="KW-0963">Cytoplasm</keyword>
<dbReference type="EMBL" id="CP048711">
    <property type="protein sequence ID" value="QIB65572.1"/>
    <property type="molecule type" value="Genomic_DNA"/>
</dbReference>
<sequence length="208" mass="23525">MPLYPPATGTRDLDWRPAARFSTASLPPHHRRWLLDDGSLTARLIALQQGVFSVRRLYQGWQLPLPSERQLLELPLRQRVLVREVLLQLDGRPVVFARSLFPVSSLSGSLGHLRKLHNRSLGAILFRHPQMQRSPFELARVAGNSAYLAPAVRQRDSAWGRRSCFDIGGKRLLVSEVFLQHFQPWSAPLPVHRSRRGTVSAAIVPAKQ</sequence>
<dbReference type="InterPro" id="IPR028978">
    <property type="entry name" value="Chorismate_lyase_/UTRA_dom_sf"/>
</dbReference>
<comment type="similarity">
    <text evidence="4">Belongs to the UbiC family.</text>
</comment>
<accession>A0A6C0U0E0</accession>
<dbReference type="RefSeq" id="WP_163494894.1">
    <property type="nucleotide sequence ID" value="NZ_CP048711.1"/>
</dbReference>
<comment type="subcellular location">
    <subcellularLocation>
        <location evidence="4">Cytoplasm</location>
    </subcellularLocation>
</comment>
<comment type="catalytic activity">
    <reaction evidence="4">
        <text>chorismate = 4-hydroxybenzoate + pyruvate</text>
        <dbReference type="Rhea" id="RHEA:16505"/>
        <dbReference type="ChEBI" id="CHEBI:15361"/>
        <dbReference type="ChEBI" id="CHEBI:17879"/>
        <dbReference type="ChEBI" id="CHEBI:29748"/>
        <dbReference type="EC" id="4.1.3.40"/>
    </reaction>
</comment>
<keyword evidence="3 4" id="KW-0456">Lyase</keyword>